<proteinExistence type="predicted"/>
<organism evidence="1 2">
    <name type="scientific">Musa troglodytarum</name>
    <name type="common">fe'i banana</name>
    <dbReference type="NCBI Taxonomy" id="320322"/>
    <lineage>
        <taxon>Eukaryota</taxon>
        <taxon>Viridiplantae</taxon>
        <taxon>Streptophyta</taxon>
        <taxon>Embryophyta</taxon>
        <taxon>Tracheophyta</taxon>
        <taxon>Spermatophyta</taxon>
        <taxon>Magnoliopsida</taxon>
        <taxon>Liliopsida</taxon>
        <taxon>Zingiberales</taxon>
        <taxon>Musaceae</taxon>
        <taxon>Musa</taxon>
    </lineage>
</organism>
<evidence type="ECO:0000313" key="2">
    <source>
        <dbReference type="Proteomes" id="UP001055439"/>
    </source>
</evidence>
<keyword evidence="2" id="KW-1185">Reference proteome</keyword>
<dbReference type="EMBL" id="CP097504">
    <property type="protein sequence ID" value="URD87916.1"/>
    <property type="molecule type" value="Genomic_DNA"/>
</dbReference>
<sequence length="113" mass="12847">MASKRRSGCSIESLITLPLQHPSGLSPSHILLELMEMVRRLTYLVRRGSVSGLSKEIMVFVDPRQEEEYSTILREEVVGRNKEGEEIIDILKQQQSSDCDEWLLMDGDEGKTP</sequence>
<dbReference type="Proteomes" id="UP001055439">
    <property type="component" value="Chromosome 2"/>
</dbReference>
<reference evidence="1" key="1">
    <citation type="submission" date="2022-05" db="EMBL/GenBank/DDBJ databases">
        <title>The Musa troglodytarum L. genome provides insights into the mechanism of non-climacteric behaviour and enrichment of carotenoids.</title>
        <authorList>
            <person name="Wang J."/>
        </authorList>
    </citation>
    <scope>NUCLEOTIDE SEQUENCE</scope>
    <source>
        <tissue evidence="1">Leaf</tissue>
    </source>
</reference>
<protein>
    <submittedName>
        <fullName evidence="1">Resistance protein</fullName>
    </submittedName>
</protein>
<accession>A0A9E7JPA0</accession>
<dbReference type="AlphaFoldDB" id="A0A9E7JPA0"/>
<gene>
    <name evidence="1" type="ORF">MUK42_05236</name>
</gene>
<evidence type="ECO:0000313" key="1">
    <source>
        <dbReference type="EMBL" id="URD87916.1"/>
    </source>
</evidence>
<name>A0A9E7JPA0_9LILI</name>